<sequence>MLFTTFAKIATVAFMAMTYVTCDVAITSPLMSSWQEGTTQFITWTDNGVEPKMAATFDLALMSGPPTALQLVLEIAKGVDSSKGQYEWKIPATLKPGKDYAIRAGVGGSVSYSPYFELVAGSGDSGASKDSPSKSAGLASGTASPSGSSGTVAPSTSGSSGTSKPSASALTSSSGSSTSASSVSARTPSQPLPPSKSATSSIPSNKTSNAARSTMTALLGLFSLGLVYFSM</sequence>
<dbReference type="PANTHER" id="PTHR40633">
    <property type="entry name" value="MATRIX PROTEIN, PUTATIVE (AFU_ORTHOLOGUE AFUA_8G05410)-RELATED"/>
    <property type="match status" value="1"/>
</dbReference>
<keyword evidence="5" id="KW-1185">Reference proteome</keyword>
<evidence type="ECO:0000313" key="4">
    <source>
        <dbReference type="EMBL" id="ORY07106.1"/>
    </source>
</evidence>
<dbReference type="InterPro" id="IPR018466">
    <property type="entry name" value="Kre9/Knh1-like_N"/>
</dbReference>
<organism evidence="4 5">
    <name type="scientific">Basidiobolus meristosporus CBS 931.73</name>
    <dbReference type="NCBI Taxonomy" id="1314790"/>
    <lineage>
        <taxon>Eukaryota</taxon>
        <taxon>Fungi</taxon>
        <taxon>Fungi incertae sedis</taxon>
        <taxon>Zoopagomycota</taxon>
        <taxon>Entomophthoromycotina</taxon>
        <taxon>Basidiobolomycetes</taxon>
        <taxon>Basidiobolales</taxon>
        <taxon>Basidiobolaceae</taxon>
        <taxon>Basidiobolus</taxon>
    </lineage>
</organism>
<dbReference type="STRING" id="1314790.A0A1Y1ZAB6"/>
<name>A0A1Y1ZAB6_9FUNG</name>
<evidence type="ECO:0000313" key="5">
    <source>
        <dbReference type="Proteomes" id="UP000193498"/>
    </source>
</evidence>
<dbReference type="Pfam" id="PF10342">
    <property type="entry name" value="Kre9_KNH"/>
    <property type="match status" value="1"/>
</dbReference>
<evidence type="ECO:0000256" key="2">
    <source>
        <dbReference type="SAM" id="MobiDB-lite"/>
    </source>
</evidence>
<proteinExistence type="predicted"/>
<evidence type="ECO:0000256" key="1">
    <source>
        <dbReference type="ARBA" id="ARBA00022729"/>
    </source>
</evidence>
<dbReference type="EMBL" id="MCFE01000011">
    <property type="protein sequence ID" value="ORY07106.1"/>
    <property type="molecule type" value="Genomic_DNA"/>
</dbReference>
<dbReference type="InterPro" id="IPR052982">
    <property type="entry name" value="SRP1/TIP1-like"/>
</dbReference>
<accession>A0A1Y1ZAB6</accession>
<dbReference type="InParanoid" id="A0A1Y1ZAB6"/>
<keyword evidence="1" id="KW-0732">Signal</keyword>
<protein>
    <recommendedName>
        <fullName evidence="3">Yeast cell wall synthesis Kre9/Knh1-like N-terminal domain-containing protein</fullName>
    </recommendedName>
</protein>
<reference evidence="4 5" key="1">
    <citation type="submission" date="2016-07" db="EMBL/GenBank/DDBJ databases">
        <title>Pervasive Adenine N6-methylation of Active Genes in Fungi.</title>
        <authorList>
            <consortium name="DOE Joint Genome Institute"/>
            <person name="Mondo S.J."/>
            <person name="Dannebaum R.O."/>
            <person name="Kuo R.C."/>
            <person name="Labutti K."/>
            <person name="Haridas S."/>
            <person name="Kuo A."/>
            <person name="Salamov A."/>
            <person name="Ahrendt S.R."/>
            <person name="Lipzen A."/>
            <person name="Sullivan W."/>
            <person name="Andreopoulos W.B."/>
            <person name="Clum A."/>
            <person name="Lindquist E."/>
            <person name="Daum C."/>
            <person name="Ramamoorthy G.K."/>
            <person name="Gryganskyi A."/>
            <person name="Culley D."/>
            <person name="Magnuson J.K."/>
            <person name="James T.Y."/>
            <person name="O'Malley M.A."/>
            <person name="Stajich J.E."/>
            <person name="Spatafora J.W."/>
            <person name="Visel A."/>
            <person name="Grigoriev I.V."/>
        </authorList>
    </citation>
    <scope>NUCLEOTIDE SEQUENCE [LARGE SCALE GENOMIC DNA]</scope>
    <source>
        <strain evidence="4 5">CBS 931.73</strain>
    </source>
</reference>
<feature type="domain" description="Yeast cell wall synthesis Kre9/Knh1-like N-terminal" evidence="3">
    <location>
        <begin position="32"/>
        <end position="117"/>
    </location>
</feature>
<dbReference type="AlphaFoldDB" id="A0A1Y1ZAB6"/>
<comment type="caution">
    <text evidence="4">The sequence shown here is derived from an EMBL/GenBank/DDBJ whole genome shotgun (WGS) entry which is preliminary data.</text>
</comment>
<evidence type="ECO:0000259" key="3">
    <source>
        <dbReference type="Pfam" id="PF10342"/>
    </source>
</evidence>
<gene>
    <name evidence="4" type="ORF">K493DRAFT_295680</name>
</gene>
<dbReference type="Proteomes" id="UP000193498">
    <property type="component" value="Unassembled WGS sequence"/>
</dbReference>
<feature type="compositionally biased region" description="Low complexity" evidence="2">
    <location>
        <begin position="123"/>
        <end position="189"/>
    </location>
</feature>
<feature type="region of interest" description="Disordered" evidence="2">
    <location>
        <begin position="123"/>
        <end position="208"/>
    </location>
</feature>
<dbReference type="OrthoDB" id="2269410at2759"/>
<dbReference type="PANTHER" id="PTHR40633:SF1">
    <property type="entry name" value="GPI ANCHORED SERINE-THREONINE RICH PROTEIN (AFU_ORTHOLOGUE AFUA_1G03630)"/>
    <property type="match status" value="1"/>
</dbReference>
<feature type="compositionally biased region" description="Polar residues" evidence="2">
    <location>
        <begin position="196"/>
        <end position="208"/>
    </location>
</feature>